<evidence type="ECO:0000313" key="1">
    <source>
        <dbReference type="EMBL" id="CAB4571890.1"/>
    </source>
</evidence>
<dbReference type="EMBL" id="CAEZTU010000007">
    <property type="protein sequence ID" value="CAB4571890.1"/>
    <property type="molecule type" value="Genomic_DNA"/>
</dbReference>
<dbReference type="InterPro" id="IPR050313">
    <property type="entry name" value="Carb_Metab_HTH_regulators"/>
</dbReference>
<dbReference type="SUPFAM" id="SSF46785">
    <property type="entry name" value="Winged helix' DNA-binding domain"/>
    <property type="match status" value="1"/>
</dbReference>
<dbReference type="CDD" id="cd00090">
    <property type="entry name" value="HTH_ARSR"/>
    <property type="match status" value="1"/>
</dbReference>
<dbReference type="InterPro" id="IPR011991">
    <property type="entry name" value="ArsR-like_HTH"/>
</dbReference>
<dbReference type="AlphaFoldDB" id="A0A6J6E5Q0"/>
<sequence>MEFKTVGRDRLARELLKSGPITASDLADCLGISAVAVRKHLDDMETKSLVESHEIAPFGPAKPKGRGRPARVYSLTSQGRDFFENQYQALAQDAVSFMASTYGNKVVKEFAMSRANEMLKKYGSKINQKQSVQEKVEVLSNSLSKDGFAATTEKGSGPTNTIQLCQHNCPIAHVAEKHPEFCDAELEAFNELLGVNVTRISTIANGGNICTSLVSTLSKNAVSSAQQHKEKK</sequence>
<dbReference type="Gene3D" id="1.10.10.10">
    <property type="entry name" value="Winged helix-like DNA-binding domain superfamily/Winged helix DNA-binding domain"/>
    <property type="match status" value="1"/>
</dbReference>
<gene>
    <name evidence="1" type="ORF">UFOPK1740_00299</name>
</gene>
<accession>A0A6J6E5Q0</accession>
<dbReference type="InterPro" id="IPR036390">
    <property type="entry name" value="WH_DNA-bd_sf"/>
</dbReference>
<protein>
    <submittedName>
        <fullName evidence="1">Unannotated protein</fullName>
    </submittedName>
</protein>
<dbReference type="InterPro" id="IPR036388">
    <property type="entry name" value="WH-like_DNA-bd_sf"/>
</dbReference>
<organism evidence="1">
    <name type="scientific">freshwater metagenome</name>
    <dbReference type="NCBI Taxonomy" id="449393"/>
    <lineage>
        <taxon>unclassified sequences</taxon>
        <taxon>metagenomes</taxon>
        <taxon>ecological metagenomes</taxon>
    </lineage>
</organism>
<name>A0A6J6E5Q0_9ZZZZ</name>
<reference evidence="1" key="1">
    <citation type="submission" date="2020-05" db="EMBL/GenBank/DDBJ databases">
        <authorList>
            <person name="Chiriac C."/>
            <person name="Salcher M."/>
            <person name="Ghai R."/>
            <person name="Kavagutti S V."/>
        </authorList>
    </citation>
    <scope>NUCLEOTIDE SEQUENCE</scope>
</reference>
<dbReference type="PANTHER" id="PTHR30363">
    <property type="entry name" value="HTH-TYPE TRANSCRIPTIONAL REGULATOR SRLR-RELATED"/>
    <property type="match status" value="1"/>
</dbReference>
<proteinExistence type="predicted"/>
<dbReference type="PANTHER" id="PTHR30363:SF28">
    <property type="entry name" value="TRANSCRIPTIONAL REGULATORY PROTEIN-RELATED"/>
    <property type="match status" value="1"/>
</dbReference>